<dbReference type="InterPro" id="IPR002545">
    <property type="entry name" value="CheW-lke_dom"/>
</dbReference>
<dbReference type="InterPro" id="IPR001789">
    <property type="entry name" value="Sig_transdc_resp-reg_receiver"/>
</dbReference>
<dbReference type="PANTHER" id="PTHR47233">
    <property type="entry name" value="CHEMOTAXIS PROTEIN CHEV"/>
    <property type="match status" value="1"/>
</dbReference>
<evidence type="ECO:0000313" key="3">
    <source>
        <dbReference type="EMBL" id="VAX14725.1"/>
    </source>
</evidence>
<protein>
    <submittedName>
        <fullName evidence="3">Chemotaxis protein CheV</fullName>
        <ecNumber evidence="3">2.7.3.-</ecNumber>
    </submittedName>
</protein>
<dbReference type="InterPro" id="IPR036061">
    <property type="entry name" value="CheW-like_dom_sf"/>
</dbReference>
<dbReference type="AlphaFoldDB" id="A0A3B1C7V8"/>
<dbReference type="SUPFAM" id="SSF50341">
    <property type="entry name" value="CheW-like"/>
    <property type="match status" value="1"/>
</dbReference>
<dbReference type="GO" id="GO:0016740">
    <property type="term" value="F:transferase activity"/>
    <property type="evidence" value="ECO:0007669"/>
    <property type="project" value="UniProtKB-KW"/>
</dbReference>
<dbReference type="SMART" id="SM00260">
    <property type="entry name" value="CheW"/>
    <property type="match status" value="1"/>
</dbReference>
<dbReference type="EC" id="2.7.3.-" evidence="3"/>
<dbReference type="EMBL" id="UOGA01000005">
    <property type="protein sequence ID" value="VAX14725.1"/>
    <property type="molecule type" value="Genomic_DNA"/>
</dbReference>
<dbReference type="Gene3D" id="2.40.50.180">
    <property type="entry name" value="CheA-289, Domain 4"/>
    <property type="match status" value="1"/>
</dbReference>
<dbReference type="PROSITE" id="PS50851">
    <property type="entry name" value="CHEW"/>
    <property type="match status" value="1"/>
</dbReference>
<feature type="domain" description="CheW-like" evidence="2">
    <location>
        <begin position="20"/>
        <end position="168"/>
    </location>
</feature>
<keyword evidence="3" id="KW-0808">Transferase</keyword>
<evidence type="ECO:0000259" key="1">
    <source>
        <dbReference type="PROSITE" id="PS50110"/>
    </source>
</evidence>
<accession>A0A3B1C7V8</accession>
<dbReference type="InterPro" id="IPR011006">
    <property type="entry name" value="CheY-like_superfamily"/>
</dbReference>
<proteinExistence type="predicted"/>
<dbReference type="PANTHER" id="PTHR47233:SF3">
    <property type="entry name" value="CHEMOTAXIS PROTEIN CHEV"/>
    <property type="match status" value="1"/>
</dbReference>
<dbReference type="Gene3D" id="2.30.30.40">
    <property type="entry name" value="SH3 Domains"/>
    <property type="match status" value="1"/>
</dbReference>
<dbReference type="Gene3D" id="3.40.50.2300">
    <property type="match status" value="1"/>
</dbReference>
<dbReference type="PIRSF" id="PIRSF002867">
    <property type="entry name" value="CheV"/>
    <property type="match status" value="1"/>
</dbReference>
<dbReference type="PROSITE" id="PS50110">
    <property type="entry name" value="RESPONSE_REGULATORY"/>
    <property type="match status" value="1"/>
</dbReference>
<dbReference type="InterPro" id="IPR024181">
    <property type="entry name" value="Chemotax_regulator_CheV"/>
</dbReference>
<dbReference type="SMART" id="SM00448">
    <property type="entry name" value="REC"/>
    <property type="match status" value="1"/>
</dbReference>
<dbReference type="Pfam" id="PF00072">
    <property type="entry name" value="Response_reg"/>
    <property type="match status" value="1"/>
</dbReference>
<gene>
    <name evidence="3" type="ORF">MNBD_NITROSPINAE04-574</name>
</gene>
<name>A0A3B1C7V8_9ZZZZ</name>
<reference evidence="3" key="1">
    <citation type="submission" date="2018-06" db="EMBL/GenBank/DDBJ databases">
        <authorList>
            <person name="Zhirakovskaya E."/>
        </authorList>
    </citation>
    <scope>NUCLEOTIDE SEQUENCE</scope>
</reference>
<dbReference type="Pfam" id="PF01584">
    <property type="entry name" value="CheW"/>
    <property type="match status" value="1"/>
</dbReference>
<evidence type="ECO:0000259" key="2">
    <source>
        <dbReference type="PROSITE" id="PS50851"/>
    </source>
</evidence>
<feature type="domain" description="Response regulatory" evidence="1">
    <location>
        <begin position="197"/>
        <end position="327"/>
    </location>
</feature>
<dbReference type="GO" id="GO:0000160">
    <property type="term" value="P:phosphorelay signal transduction system"/>
    <property type="evidence" value="ECO:0007669"/>
    <property type="project" value="InterPro"/>
</dbReference>
<dbReference type="SUPFAM" id="SSF52172">
    <property type="entry name" value="CheY-like"/>
    <property type="match status" value="1"/>
</dbReference>
<sequence length="334" mass="37344">MKDESQAMSNTILTETGTNEVEFVEFILCGQSFGVNVAKVREIISYNPDNITSVPETYHSVMGMFILRDSTLPLIDLKAHLELDDSKEAGEGDSSYKQKVVLVCEFNGMVNGFLVDGVNQIRRCSWGDFAPLSPFISQYRPSITSSVTIDGNNILLVDLEHILTDIYPATRLVYLEEDDPKQTGDIEQRRQEREKIHVILADDSSIVRASVKKITDEVGYTNISMHDNGLGAYNQVQELAEKAASEERDILDYVNIVVSDIEMPQMDGLTVTKKIKEELGLKNLPVIIFSSLINEQMVEKCKGVGADGWVNKLEVADLVRILDEYCLGRNQPDT</sequence>
<organism evidence="3">
    <name type="scientific">hydrothermal vent metagenome</name>
    <dbReference type="NCBI Taxonomy" id="652676"/>
    <lineage>
        <taxon>unclassified sequences</taxon>
        <taxon>metagenomes</taxon>
        <taxon>ecological metagenomes</taxon>
    </lineage>
</organism>
<dbReference type="GO" id="GO:0006935">
    <property type="term" value="P:chemotaxis"/>
    <property type="evidence" value="ECO:0007669"/>
    <property type="project" value="InterPro"/>
</dbReference>